<organism evidence="6 7">
    <name type="scientific">Phocaeicola acetigenes</name>
    <dbReference type="NCBI Taxonomy" id="3016083"/>
    <lineage>
        <taxon>Bacteria</taxon>
        <taxon>Pseudomonadati</taxon>
        <taxon>Bacteroidota</taxon>
        <taxon>Bacteroidia</taxon>
        <taxon>Bacteroidales</taxon>
        <taxon>Bacteroidaceae</taxon>
        <taxon>Phocaeicola</taxon>
    </lineage>
</organism>
<feature type="transmembrane region" description="Helical" evidence="4">
    <location>
        <begin position="45"/>
        <end position="65"/>
    </location>
</feature>
<evidence type="ECO:0000256" key="4">
    <source>
        <dbReference type="SAM" id="Phobius"/>
    </source>
</evidence>
<evidence type="ECO:0000259" key="5">
    <source>
        <dbReference type="PROSITE" id="PS01124"/>
    </source>
</evidence>
<dbReference type="PANTHER" id="PTHR43280">
    <property type="entry name" value="ARAC-FAMILY TRANSCRIPTIONAL REGULATOR"/>
    <property type="match status" value="1"/>
</dbReference>
<dbReference type="Proteomes" id="UP001141933">
    <property type="component" value="Unassembled WGS sequence"/>
</dbReference>
<keyword evidence="1" id="KW-0805">Transcription regulation</keyword>
<evidence type="ECO:0000256" key="1">
    <source>
        <dbReference type="ARBA" id="ARBA00023015"/>
    </source>
</evidence>
<feature type="transmembrane region" description="Helical" evidence="4">
    <location>
        <begin position="71"/>
        <end position="91"/>
    </location>
</feature>
<dbReference type="InterPro" id="IPR009057">
    <property type="entry name" value="Homeodomain-like_sf"/>
</dbReference>
<keyword evidence="4" id="KW-1133">Transmembrane helix</keyword>
<feature type="transmembrane region" description="Helical" evidence="4">
    <location>
        <begin position="129"/>
        <end position="149"/>
    </location>
</feature>
<accession>A0ABT4PGV5</accession>
<evidence type="ECO:0000256" key="3">
    <source>
        <dbReference type="ARBA" id="ARBA00023163"/>
    </source>
</evidence>
<feature type="transmembrane region" description="Helical" evidence="4">
    <location>
        <begin position="170"/>
        <end position="192"/>
    </location>
</feature>
<evidence type="ECO:0000313" key="6">
    <source>
        <dbReference type="EMBL" id="MCZ8372267.1"/>
    </source>
</evidence>
<keyword evidence="4" id="KW-0472">Membrane</keyword>
<dbReference type="EMBL" id="JAPZVM010000003">
    <property type="protein sequence ID" value="MCZ8372267.1"/>
    <property type="molecule type" value="Genomic_DNA"/>
</dbReference>
<dbReference type="SMART" id="SM00342">
    <property type="entry name" value="HTH_ARAC"/>
    <property type="match status" value="1"/>
</dbReference>
<dbReference type="PRINTS" id="PR00032">
    <property type="entry name" value="HTHARAC"/>
</dbReference>
<feature type="transmembrane region" description="Helical" evidence="4">
    <location>
        <begin position="103"/>
        <end position="123"/>
    </location>
</feature>
<sequence length="375" mass="43478">MNLFLTVDIISGVGCLIMAVLMHFSEIGCLREEINMRRGRTMVELLLLLVGVLTLVTGLGGEKYYEILKAGLIQGFLPLTIFLFSWAILYAMHQDENLDRIMWRQLIIVLLVLSINVVYWIFADGGLQTYFYYILSFVNIIVLVYYAYFFSQTILKYKLKHPHAYPSLRWMIGLEKVGLYGVCSLSVLVNFWLDRRLFLVFTFLYTLLFIILVLLYHNHEVIWALHSLTKRYQRVPNKDKETKKSIPSAASVHTGRQTILNNDKIAERVAEWVNNHGYRQASITIKILSKELGINRTYLSNFINEVYGTNFNGWINELRVKEAKSKMCESPELSLSEIADFVGFADSAHFSKQFKQNEGVSPSVWRKNKIRDKEK</sequence>
<keyword evidence="7" id="KW-1185">Reference proteome</keyword>
<keyword evidence="4" id="KW-0812">Transmembrane</keyword>
<feature type="transmembrane region" description="Helical" evidence="4">
    <location>
        <begin position="198"/>
        <end position="216"/>
    </location>
</feature>
<protein>
    <submittedName>
        <fullName evidence="6">Helix-turn-helix domain-containing protein</fullName>
    </submittedName>
</protein>
<dbReference type="PROSITE" id="PS01124">
    <property type="entry name" value="HTH_ARAC_FAMILY_2"/>
    <property type="match status" value="1"/>
</dbReference>
<dbReference type="PANTHER" id="PTHR43280:SF29">
    <property type="entry name" value="ARAC-FAMILY TRANSCRIPTIONAL REGULATOR"/>
    <property type="match status" value="1"/>
</dbReference>
<dbReference type="RefSeq" id="WP_269877436.1">
    <property type="nucleotide sequence ID" value="NZ_JAPZVM010000003.1"/>
</dbReference>
<proteinExistence type="predicted"/>
<comment type="caution">
    <text evidence="6">The sequence shown here is derived from an EMBL/GenBank/DDBJ whole genome shotgun (WGS) entry which is preliminary data.</text>
</comment>
<feature type="domain" description="HTH araC/xylS-type" evidence="5">
    <location>
        <begin position="267"/>
        <end position="368"/>
    </location>
</feature>
<dbReference type="InterPro" id="IPR020449">
    <property type="entry name" value="Tscrpt_reg_AraC-type_HTH"/>
</dbReference>
<gene>
    <name evidence="6" type="ORF">O6P32_06030</name>
</gene>
<dbReference type="SUPFAM" id="SSF46689">
    <property type="entry name" value="Homeodomain-like"/>
    <property type="match status" value="1"/>
</dbReference>
<evidence type="ECO:0000313" key="7">
    <source>
        <dbReference type="Proteomes" id="UP001141933"/>
    </source>
</evidence>
<keyword evidence="2" id="KW-0238">DNA-binding</keyword>
<dbReference type="Gene3D" id="1.10.10.60">
    <property type="entry name" value="Homeodomain-like"/>
    <property type="match status" value="2"/>
</dbReference>
<feature type="transmembrane region" description="Helical" evidence="4">
    <location>
        <begin position="6"/>
        <end position="24"/>
    </location>
</feature>
<dbReference type="InterPro" id="IPR018060">
    <property type="entry name" value="HTH_AraC"/>
</dbReference>
<reference evidence="6" key="1">
    <citation type="submission" date="2022-12" db="EMBL/GenBank/DDBJ databases">
        <title>Phocaeicola acetigenes sp. nov., isolated feces from a healthy human.</title>
        <authorList>
            <person name="Do H."/>
            <person name="Ha Y.B."/>
            <person name="Kim J.-S."/>
            <person name="Suh M.K."/>
            <person name="Kim H.S."/>
            <person name="Lee J.-S."/>
        </authorList>
    </citation>
    <scope>NUCLEOTIDE SEQUENCE</scope>
    <source>
        <strain evidence="6">KGMB11183</strain>
    </source>
</reference>
<evidence type="ECO:0000256" key="2">
    <source>
        <dbReference type="ARBA" id="ARBA00023125"/>
    </source>
</evidence>
<name>A0ABT4PGV5_9BACT</name>
<dbReference type="Pfam" id="PF12833">
    <property type="entry name" value="HTH_18"/>
    <property type="match status" value="1"/>
</dbReference>
<keyword evidence="3" id="KW-0804">Transcription</keyword>